<feature type="transmembrane region" description="Helical" evidence="7">
    <location>
        <begin position="300"/>
        <end position="317"/>
    </location>
</feature>
<dbReference type="InterPro" id="IPR018584">
    <property type="entry name" value="GT87"/>
</dbReference>
<evidence type="ECO:0000256" key="3">
    <source>
        <dbReference type="ARBA" id="ARBA00022679"/>
    </source>
</evidence>
<reference evidence="8" key="1">
    <citation type="journal article" date="2020" name="mSystems">
        <title>Genome- and Community-Level Interaction Insights into Carbon Utilization and Element Cycling Functions of Hydrothermarchaeota in Hydrothermal Sediment.</title>
        <authorList>
            <person name="Zhou Z."/>
            <person name="Liu Y."/>
            <person name="Xu W."/>
            <person name="Pan J."/>
            <person name="Luo Z.H."/>
            <person name="Li M."/>
        </authorList>
    </citation>
    <scope>NUCLEOTIDE SEQUENCE [LARGE SCALE GENOMIC DNA]</scope>
    <source>
        <strain evidence="8">SpSt-657</strain>
    </source>
</reference>
<evidence type="ECO:0000256" key="1">
    <source>
        <dbReference type="ARBA" id="ARBA00004651"/>
    </source>
</evidence>
<gene>
    <name evidence="8" type="ORF">ENU30_08565</name>
</gene>
<evidence type="ECO:0000256" key="7">
    <source>
        <dbReference type="SAM" id="Phobius"/>
    </source>
</evidence>
<evidence type="ECO:0000256" key="5">
    <source>
        <dbReference type="ARBA" id="ARBA00022989"/>
    </source>
</evidence>
<comment type="caution">
    <text evidence="8">The sequence shown here is derived from an EMBL/GenBank/DDBJ whole genome shotgun (WGS) entry which is preliminary data.</text>
</comment>
<organism evidence="8">
    <name type="scientific">Ignisphaera aggregans</name>
    <dbReference type="NCBI Taxonomy" id="334771"/>
    <lineage>
        <taxon>Archaea</taxon>
        <taxon>Thermoproteota</taxon>
        <taxon>Thermoprotei</taxon>
        <taxon>Desulfurococcales</taxon>
        <taxon>Desulfurococcaceae</taxon>
        <taxon>Ignisphaera</taxon>
    </lineage>
</organism>
<feature type="transmembrane region" description="Helical" evidence="7">
    <location>
        <begin position="397"/>
        <end position="418"/>
    </location>
</feature>
<keyword evidence="5 7" id="KW-1133">Transmembrane helix</keyword>
<dbReference type="EMBL" id="DTBZ01000158">
    <property type="protein sequence ID" value="HGQ19003.1"/>
    <property type="molecule type" value="Genomic_DNA"/>
</dbReference>
<sequence length="475" mass="54094">MIVLQMLGYDNGTIFTSKQRRALMILSLVVIIASLNIGLNYYDIMWWISWYKIVQTHGITSIPSIYALCEAPTCKAPYPPLAILIFIASYALASAIPYVIRYVVLKLVLVIAPAMIVFYILKKYRGIDVAIIWLLNLPLLQIILVLQFDVLIAMFVMLSTLYFMFNKPHYSALFITLATLIKPVAAIILPLHLFLMLIRREYKACLKYLLTSALLTAILVVPFFIASPSKFIENLVLFHSSRAPQDLSLWAIATVLEESRIVDELKLINNLWLVPFLICYSISFAILYRASKKQNIDKPILYGIFMAAFPLLLLIMFNKIGNLNYLIWIVPISLLVLNSKHIKKFYLLTSLIVLLGSLPYAIILLLMPASANIPVFIVEDLSYWDARALIMQSINYYIIYMLTLLQAYIATPLADFSTPAEMLKLFSYILLELNGLRRILLIVVILVSQSLLTITALFYLTTMSSRDVKSIKIFT</sequence>
<feature type="transmembrane region" description="Helical" evidence="7">
    <location>
        <begin position="104"/>
        <end position="121"/>
    </location>
</feature>
<feature type="transmembrane region" description="Helical" evidence="7">
    <location>
        <begin position="205"/>
        <end position="225"/>
    </location>
</feature>
<dbReference type="AlphaFoldDB" id="A0A7J3JT41"/>
<keyword evidence="4 7" id="KW-0812">Transmembrane</keyword>
<evidence type="ECO:0000256" key="6">
    <source>
        <dbReference type="ARBA" id="ARBA00023136"/>
    </source>
</evidence>
<dbReference type="GO" id="GO:0016758">
    <property type="term" value="F:hexosyltransferase activity"/>
    <property type="evidence" value="ECO:0007669"/>
    <property type="project" value="InterPro"/>
</dbReference>
<feature type="transmembrane region" description="Helical" evidence="7">
    <location>
        <begin position="142"/>
        <end position="165"/>
    </location>
</feature>
<name>A0A7J3JT41_9CREN</name>
<keyword evidence="3" id="KW-0808">Transferase</keyword>
<feature type="transmembrane region" description="Helical" evidence="7">
    <location>
        <begin position="351"/>
        <end position="377"/>
    </location>
</feature>
<feature type="transmembrane region" description="Helical" evidence="7">
    <location>
        <begin position="439"/>
        <end position="460"/>
    </location>
</feature>
<dbReference type="Pfam" id="PF09594">
    <property type="entry name" value="GT87"/>
    <property type="match status" value="1"/>
</dbReference>
<feature type="transmembrane region" description="Helical" evidence="7">
    <location>
        <begin position="171"/>
        <end position="198"/>
    </location>
</feature>
<protein>
    <submittedName>
        <fullName evidence="8">DUF2029 domain-containing protein</fullName>
    </submittedName>
</protein>
<accession>A0A7J3JT41</accession>
<dbReference type="GO" id="GO:0005886">
    <property type="term" value="C:plasma membrane"/>
    <property type="evidence" value="ECO:0007669"/>
    <property type="project" value="UniProtKB-SubCell"/>
</dbReference>
<comment type="subcellular location">
    <subcellularLocation>
        <location evidence="1">Cell membrane</location>
        <topology evidence="1">Multi-pass membrane protein</topology>
    </subcellularLocation>
</comment>
<evidence type="ECO:0000256" key="4">
    <source>
        <dbReference type="ARBA" id="ARBA00022692"/>
    </source>
</evidence>
<keyword evidence="6 7" id="KW-0472">Membrane</keyword>
<evidence type="ECO:0000313" key="8">
    <source>
        <dbReference type="EMBL" id="HGQ19003.1"/>
    </source>
</evidence>
<evidence type="ECO:0000256" key="2">
    <source>
        <dbReference type="ARBA" id="ARBA00022475"/>
    </source>
</evidence>
<keyword evidence="2" id="KW-1003">Cell membrane</keyword>
<feature type="transmembrane region" description="Helical" evidence="7">
    <location>
        <begin position="21"/>
        <end position="42"/>
    </location>
</feature>
<proteinExistence type="predicted"/>
<feature type="transmembrane region" description="Helical" evidence="7">
    <location>
        <begin position="271"/>
        <end position="288"/>
    </location>
</feature>